<proteinExistence type="predicted"/>
<sequence length="2641" mass="292236">MDTEDFGQSVRPTAAIRNILDSYPFSIGILRELLQNSDDAKASRQVFLLDSRTHSQDALISDALGIAQGPALLAYNDSTFKVDDWTALQHINESSKREDTSKIGKYGIGFRSCYHMTDTPQIMSDKFLAVFDPHHTFTKYGGTRVDIALRHTSYSSHVQAMNLGTLDPTFVPGDRFNGTVIRLPLRQDASKSEISAKTLTSLEIRKLLVDFVQGELPVALLFLSHLKSITLMEVDDSGVVRTIGAANLTRTTSPSVSFGTRQQTAVVTHTAQGRAESTQQTWRIFLTDFPSEECARSLSQRLKRDATSDLRREKLSASVSLAFPDPLQSSIRGRLFTFLPLPLPTGFPCHVHALFALTPSRQNLRNSGETGIVPGARDELLIEWNKLLFDEFIPRAWGASLEVQAGSLPESSNIWHAWPPESQNTPGGDSAYWRYLVSKLVQTLVDERRAVFPLAGAHGVVPLNAQDLLINSSQQPEQLALALSAGGVPIATVPLYIAQTIASSGRAWADLTPQNARAFLTRNEGDVTALSAGDKGLIRDFLLTTEDAALVEGIPVIPLADGGFVALRNRTLRSVPSYTFVGDQESNVFRACAGQLVPTAHLPTTFISSASASLNVGPLACEKVVECLKVITEQTPDLVWLQQFWSWLMTWALRDQLYPSLLSFALVPDSSLGLHTLMSTLFKTSVVQEATRVVLDRLGLRFLHPSFPTEASRFLEQKGHLRSPTDISALLQHCQTRPTQGLPTDAVVILAQHVNYCLGLARWQVSDTQRSQLRKLPVFPLLLSSQSTPHRTEVPTFSLVQQGSQLVVIDTANLVILKPDATSVLLPVVPNAVFVARSYKSIDASNLAACADPSLKQMLSEAEIISFAITHFTSQTKAFQAAFLHQIASHSKHIPPNLVHSLSTCSFVAVQRGNLKTPGDVVDPASGIASLFDVGDSRLPNTLDANDKAIIDSLRRLHLLRTTLDDDIVRERLVTIDRSRSSRQRAAGLLLQLLNTTNYDCSRLTAELQLCWLPTDAGLRYPTDCRDQTRRFPRGLFDHALDVLAGVTEVQSPTLRAALKWDVPVSLDVIRRQLDGVLRRAQPSERVGQVCAVLIELGQRLGDMSAEIATEFRRVVEPHSWVPTLDWSLCASSRALLNGPGDRLLPGFHSVAPKLFAYEGVHDVLKLLGCQQTPTNSALLEELHTLGSEPLSTTAVKNALRLLKALDTTTFSESDRQQVLIPDTQRVLRPISQIYIDDLGARAFQVELPTDRSKAHVDMRSTLASKLGVHTLSSLELKRVELDDEGMHEDLTTRISNVLRQYSISQTANEFLANAADAGADEFNIMVDTRYHRSEQIMSPHMAPFQNSAAVVLHNNAVFKQEDWKGIRRVGLGGKQGHEDSIGRFGLGALAMFHFTEMAMIVSGDFLMFLDPSQRYLPTDGPALRNTLLVPIAHMRSNFPDHLDTIHGLHGFDSRSDHYSGTIFRLPLRSTQQASQSKLIRQEVTSETALRLFKEYGASAPHALLNIDVCSMSFLVGNLTGTRVLWSVKSTRQAMEQRDDVSTQYVTMEYNRHGAPQTAETWYSVCQRSAPPAEFQELTGKHRLRKLVSTISGLIRSAAEHGSSTAPPRGRLYSRLPLPILTSLPIHIDAPFVLADDRRTIRFEEGGHGGLESQYNHWLLSVHVTQLYKSLLEKWPGEQNGDLWPGVSTSLTQSDPMSRAVINGFYGERFMSSSQRFCDSMSRERLSPSESLFLGSEPSSVKTILRHLQPSSFVQLPSRARAFLPEDVSWVDASAIRDIIAGGVGAFQSLYLQKVIHAASIDVLILRMLNDLPDSVLGLAIIPLADGKCFGAVEKGPLAPVLYTGSWTESERPWRSGIFPAHRFLHPDIKECGEALVALQCNVRVFGGQEAVSAIQETIPAADSSVLSRHQQDWLAQFWRDHGLHELGIELSSLDATPGARSIPFIPTTKPNTFVSLQHACNSPEALALPPQGFLRRMLERSNAIMVDKSEKSACHPSLRLHLDITCTFEDVLQLFGQRGIPDSFAEPADHARFAEFARAGLDSVRKPHYTTHGNGRNRRQEVTYTIEHLNIVRQLPIWFALRNGQNTFVSADSAFHMLPLAISTATVADFLGSGDTYVDYDTRLSTYLGAQAVSLSVLCSSLQFPSIMNNGQVANLQAVLRALLTLGSENIPNFNLPDTDGRVVSSSTLYAHSNPVFGPAFESQPHRFLHPGLRSLEPSLSHFGFNYAMTLDAFRECAIAVHQNADQPRNVERAHVVFAYYNDNLWSLATGAGNGAASWNAVDNLSFIPRSRVRRNYPNGLDHSFFDYACELPDIVTPSQILRPAHEAIAWTQRVLPSAPLSDRLLIANTALGVPGVDEVVEHLLCLKMIADRYPHNTNLISDLTETYTWLNAHTEECRGIILGHRDKQLFLNVDYPSLTWTFASANQLIFNGLDEGSRQCVRSYLLPFKKLLLASGAREVTDVVRPALPLSAAEEDLGQWRSTFNQYRLTGEFTDNTLQSSDGLRFPVHRLILASESSYFRSKFSGRWKVGDTVPLNDVSGANLDRVLDFVYVRKVPFIEADKQELLLHQEELLKLLSISHYWSIRKLFQLIENLLIDTISIGTYESLGDAAATYGDDAKALTDACAEWRARNAHVLLS</sequence>
<dbReference type="Pfam" id="PF00651">
    <property type="entry name" value="BTB"/>
    <property type="match status" value="1"/>
</dbReference>
<accession>A0A4R0RA72</accession>
<comment type="caution">
    <text evidence="2">The sequence shown here is derived from an EMBL/GenBank/DDBJ whole genome shotgun (WGS) entry which is preliminary data.</text>
</comment>
<protein>
    <recommendedName>
        <fullName evidence="1">BTB domain-containing protein</fullName>
    </recommendedName>
</protein>
<dbReference type="SUPFAM" id="SSF55874">
    <property type="entry name" value="ATPase domain of HSP90 chaperone/DNA topoisomerase II/histidine kinase"/>
    <property type="match status" value="2"/>
</dbReference>
<dbReference type="InterPro" id="IPR052972">
    <property type="entry name" value="Sacsin_chaperone_reg"/>
</dbReference>
<dbReference type="InterPro" id="IPR000210">
    <property type="entry name" value="BTB/POZ_dom"/>
</dbReference>
<name>A0A4R0RA72_9APHY</name>
<dbReference type="Gene3D" id="3.30.710.10">
    <property type="entry name" value="Potassium Channel Kv1.1, Chain A"/>
    <property type="match status" value="1"/>
</dbReference>
<dbReference type="STRING" id="92696.A0A4R0RA72"/>
<dbReference type="PANTHER" id="PTHR15600:SF42">
    <property type="entry name" value="SACSIN"/>
    <property type="match status" value="1"/>
</dbReference>
<dbReference type="PROSITE" id="PS50097">
    <property type="entry name" value="BTB"/>
    <property type="match status" value="1"/>
</dbReference>
<dbReference type="SUPFAM" id="SSF54695">
    <property type="entry name" value="POZ domain"/>
    <property type="match status" value="1"/>
</dbReference>
<dbReference type="EMBL" id="RWJN01000215">
    <property type="protein sequence ID" value="TCD64790.1"/>
    <property type="molecule type" value="Genomic_DNA"/>
</dbReference>
<evidence type="ECO:0000313" key="2">
    <source>
        <dbReference type="EMBL" id="TCD64790.1"/>
    </source>
</evidence>
<dbReference type="Gene3D" id="3.30.565.10">
    <property type="entry name" value="Histidine kinase-like ATPase, C-terminal domain"/>
    <property type="match status" value="1"/>
</dbReference>
<dbReference type="NCBIfam" id="NF047352">
    <property type="entry name" value="P_loop_sacsin"/>
    <property type="match status" value="1"/>
</dbReference>
<dbReference type="InterPro" id="IPR058210">
    <property type="entry name" value="SACS/Nov_dom"/>
</dbReference>
<dbReference type="SMART" id="SM00225">
    <property type="entry name" value="BTB"/>
    <property type="match status" value="1"/>
</dbReference>
<evidence type="ECO:0000313" key="3">
    <source>
        <dbReference type="Proteomes" id="UP000292702"/>
    </source>
</evidence>
<dbReference type="InterPro" id="IPR011333">
    <property type="entry name" value="SKP1/BTB/POZ_sf"/>
</dbReference>
<keyword evidence="3" id="KW-1185">Reference proteome</keyword>
<dbReference type="PANTHER" id="PTHR15600">
    <property type="entry name" value="SACSIN"/>
    <property type="match status" value="1"/>
</dbReference>
<dbReference type="Pfam" id="PF25794">
    <property type="entry name" value="SACS"/>
    <property type="match status" value="2"/>
</dbReference>
<evidence type="ECO:0000259" key="1">
    <source>
        <dbReference type="PROSITE" id="PS50097"/>
    </source>
</evidence>
<dbReference type="OrthoDB" id="1262810at2759"/>
<dbReference type="Proteomes" id="UP000292702">
    <property type="component" value="Unassembled WGS sequence"/>
</dbReference>
<reference evidence="2 3" key="1">
    <citation type="submission" date="2018-11" db="EMBL/GenBank/DDBJ databases">
        <title>Genome assembly of Steccherinum ochraceum LE-BIN_3174, the white-rot fungus of the Steccherinaceae family (The Residual Polyporoid clade, Polyporales, Basidiomycota).</title>
        <authorList>
            <person name="Fedorova T.V."/>
            <person name="Glazunova O.A."/>
            <person name="Landesman E.O."/>
            <person name="Moiseenko K.V."/>
            <person name="Psurtseva N.V."/>
            <person name="Savinova O.S."/>
            <person name="Shakhova N.V."/>
            <person name="Tyazhelova T.V."/>
            <person name="Vasina D.V."/>
        </authorList>
    </citation>
    <scope>NUCLEOTIDE SEQUENCE [LARGE SCALE GENOMIC DNA]</scope>
    <source>
        <strain evidence="2 3">LE-BIN_3174</strain>
    </source>
</reference>
<dbReference type="GO" id="GO:0030544">
    <property type="term" value="F:Hsp70 protein binding"/>
    <property type="evidence" value="ECO:0007669"/>
    <property type="project" value="TreeGrafter"/>
</dbReference>
<dbReference type="InterPro" id="IPR036890">
    <property type="entry name" value="HATPase_C_sf"/>
</dbReference>
<feature type="domain" description="BTB" evidence="1">
    <location>
        <begin position="2496"/>
        <end position="2562"/>
    </location>
</feature>
<organism evidence="2 3">
    <name type="scientific">Steccherinum ochraceum</name>
    <dbReference type="NCBI Taxonomy" id="92696"/>
    <lineage>
        <taxon>Eukaryota</taxon>
        <taxon>Fungi</taxon>
        <taxon>Dikarya</taxon>
        <taxon>Basidiomycota</taxon>
        <taxon>Agaricomycotina</taxon>
        <taxon>Agaricomycetes</taxon>
        <taxon>Polyporales</taxon>
        <taxon>Steccherinaceae</taxon>
        <taxon>Steccherinum</taxon>
    </lineage>
</organism>
<gene>
    <name evidence="2" type="ORF">EIP91_003627</name>
</gene>